<protein>
    <submittedName>
        <fullName evidence="11">Uncharacterized LOC105932539</fullName>
    </submittedName>
</protein>
<evidence type="ECO:0000256" key="7">
    <source>
        <dbReference type="ARBA" id="ARBA00023125"/>
    </source>
</evidence>
<comment type="subcellular location">
    <subcellularLocation>
        <location evidence="1">Nucleus</location>
    </subcellularLocation>
</comment>
<keyword evidence="3" id="KW-0479">Metal-binding</keyword>
<dbReference type="GO" id="GO:0003677">
    <property type="term" value="F:DNA binding"/>
    <property type="evidence" value="ECO:0007669"/>
    <property type="project" value="UniProtKB-KW"/>
</dbReference>
<evidence type="ECO:0000256" key="5">
    <source>
        <dbReference type="ARBA" id="ARBA00022771"/>
    </source>
</evidence>
<evidence type="ECO:0000313" key="12">
    <source>
        <dbReference type="Proteomes" id="UP000265000"/>
    </source>
</evidence>
<dbReference type="FunFam" id="3.30.160.60:FF:001437">
    <property type="entry name" value="Zinc finger protein 594"/>
    <property type="match status" value="1"/>
</dbReference>
<feature type="domain" description="C2H2-type" evidence="10">
    <location>
        <begin position="98"/>
        <end position="125"/>
    </location>
</feature>
<dbReference type="STRING" id="8078.ENSFHEP00000024191"/>
<feature type="domain" description="C2H2-type" evidence="10">
    <location>
        <begin position="129"/>
        <end position="156"/>
    </location>
</feature>
<keyword evidence="12" id="KW-1185">Reference proteome</keyword>
<evidence type="ECO:0000256" key="1">
    <source>
        <dbReference type="ARBA" id="ARBA00004123"/>
    </source>
</evidence>
<keyword evidence="8" id="KW-0539">Nucleus</keyword>
<evidence type="ECO:0000256" key="3">
    <source>
        <dbReference type="ARBA" id="ARBA00022723"/>
    </source>
</evidence>
<evidence type="ECO:0000256" key="8">
    <source>
        <dbReference type="ARBA" id="ARBA00023242"/>
    </source>
</evidence>
<dbReference type="GO" id="GO:0005634">
    <property type="term" value="C:nucleus"/>
    <property type="evidence" value="ECO:0007669"/>
    <property type="project" value="UniProtKB-SubCell"/>
</dbReference>
<feature type="domain" description="C2H2-type" evidence="10">
    <location>
        <begin position="33"/>
        <end position="60"/>
    </location>
</feature>
<accession>A0A3Q2QBH0</accession>
<dbReference type="Gene3D" id="3.30.160.60">
    <property type="entry name" value="Classic Zinc Finger"/>
    <property type="match status" value="4"/>
</dbReference>
<dbReference type="GeneTree" id="ENSGT01150000286939"/>
<evidence type="ECO:0000256" key="6">
    <source>
        <dbReference type="ARBA" id="ARBA00022833"/>
    </source>
</evidence>
<dbReference type="PANTHER" id="PTHR24379">
    <property type="entry name" value="KRAB AND ZINC FINGER DOMAIN-CONTAINING"/>
    <property type="match status" value="1"/>
</dbReference>
<dbReference type="InterPro" id="IPR036236">
    <property type="entry name" value="Znf_C2H2_sf"/>
</dbReference>
<dbReference type="SUPFAM" id="SSF57667">
    <property type="entry name" value="beta-beta-alpha zinc fingers"/>
    <property type="match status" value="3"/>
</dbReference>
<dbReference type="PROSITE" id="PS50157">
    <property type="entry name" value="ZINC_FINGER_C2H2_2"/>
    <property type="match status" value="5"/>
</dbReference>
<dbReference type="Pfam" id="PF00096">
    <property type="entry name" value="zf-C2H2"/>
    <property type="match status" value="3"/>
</dbReference>
<dbReference type="SMART" id="SM00355">
    <property type="entry name" value="ZnF_C2H2"/>
    <property type="match status" value="5"/>
</dbReference>
<feature type="domain" description="C2H2-type" evidence="10">
    <location>
        <begin position="59"/>
        <end position="86"/>
    </location>
</feature>
<keyword evidence="6" id="KW-0862">Zinc</keyword>
<evidence type="ECO:0000256" key="4">
    <source>
        <dbReference type="ARBA" id="ARBA00022737"/>
    </source>
</evidence>
<dbReference type="Ensembl" id="ENSFHET00000008430.1">
    <property type="protein sequence ID" value="ENSFHEP00000024191.1"/>
    <property type="gene ID" value="ENSFHEG00000000146.1"/>
</dbReference>
<reference evidence="11" key="2">
    <citation type="submission" date="2025-09" db="UniProtKB">
        <authorList>
            <consortium name="Ensembl"/>
        </authorList>
    </citation>
    <scope>IDENTIFICATION</scope>
</reference>
<dbReference type="GO" id="GO:0008270">
    <property type="term" value="F:zinc ion binding"/>
    <property type="evidence" value="ECO:0007669"/>
    <property type="project" value="UniProtKB-KW"/>
</dbReference>
<evidence type="ECO:0000256" key="9">
    <source>
        <dbReference type="PROSITE-ProRule" id="PRU00042"/>
    </source>
</evidence>
<keyword evidence="4" id="KW-0677">Repeat</keyword>
<evidence type="ECO:0000313" key="11">
    <source>
        <dbReference type="Ensembl" id="ENSFHEP00000024191.1"/>
    </source>
</evidence>
<evidence type="ECO:0000256" key="2">
    <source>
        <dbReference type="ARBA" id="ARBA00006991"/>
    </source>
</evidence>
<feature type="domain" description="C2H2-type" evidence="10">
    <location>
        <begin position="157"/>
        <end position="183"/>
    </location>
</feature>
<keyword evidence="7" id="KW-0238">DNA-binding</keyword>
<dbReference type="PROSITE" id="PS00028">
    <property type="entry name" value="ZINC_FINGER_C2H2_1"/>
    <property type="match status" value="5"/>
</dbReference>
<reference evidence="11" key="1">
    <citation type="submission" date="2025-08" db="UniProtKB">
        <authorList>
            <consortium name="Ensembl"/>
        </authorList>
    </citation>
    <scope>IDENTIFICATION</scope>
</reference>
<dbReference type="PANTHER" id="PTHR24379:SF121">
    <property type="entry name" value="C2H2-TYPE DOMAIN-CONTAINING PROTEIN"/>
    <property type="match status" value="1"/>
</dbReference>
<dbReference type="InterPro" id="IPR013087">
    <property type="entry name" value="Znf_C2H2_type"/>
</dbReference>
<name>A0A3Q2QBH0_FUNHE</name>
<proteinExistence type="inferred from homology"/>
<dbReference type="Proteomes" id="UP000265000">
    <property type="component" value="Unplaced"/>
</dbReference>
<dbReference type="FunFam" id="3.30.160.60:FF:001009">
    <property type="entry name" value="Zinc finger protein 26"/>
    <property type="match status" value="1"/>
</dbReference>
<dbReference type="Pfam" id="PF13912">
    <property type="entry name" value="zf-C2H2_6"/>
    <property type="match status" value="1"/>
</dbReference>
<dbReference type="AlphaFoldDB" id="A0A3Q2QBH0"/>
<dbReference type="Pfam" id="PF12874">
    <property type="entry name" value="zf-met"/>
    <property type="match status" value="1"/>
</dbReference>
<sequence length="183" mass="21283">MEERNQNLDSDSESDSAPYFPYHQLCHLGKKPHECAECGKCFFQASQLQQHQRMHKSEFQCQTCGRGFVSLFALRNHKHTHGKSRPFQHMSTHREESFPCDICNKIFRCKSSRAEHRKTHTASSEAGEYRCDMCYKSFSKRALLKQHQESHVGEVVYECTECDKAFAFPHLLEEHQRSHAASS</sequence>
<evidence type="ECO:0000259" key="10">
    <source>
        <dbReference type="PROSITE" id="PS50157"/>
    </source>
</evidence>
<keyword evidence="5 9" id="KW-0863">Zinc-finger</keyword>
<comment type="similarity">
    <text evidence="2">Belongs to the krueppel C2H2-type zinc-finger protein family.</text>
</comment>
<organism evidence="11 12">
    <name type="scientific">Fundulus heteroclitus</name>
    <name type="common">Killifish</name>
    <name type="synonym">Mummichog</name>
    <dbReference type="NCBI Taxonomy" id="8078"/>
    <lineage>
        <taxon>Eukaryota</taxon>
        <taxon>Metazoa</taxon>
        <taxon>Chordata</taxon>
        <taxon>Craniata</taxon>
        <taxon>Vertebrata</taxon>
        <taxon>Euteleostomi</taxon>
        <taxon>Actinopterygii</taxon>
        <taxon>Neopterygii</taxon>
        <taxon>Teleostei</taxon>
        <taxon>Neoteleostei</taxon>
        <taxon>Acanthomorphata</taxon>
        <taxon>Ovalentaria</taxon>
        <taxon>Atherinomorphae</taxon>
        <taxon>Cyprinodontiformes</taxon>
        <taxon>Fundulidae</taxon>
        <taxon>Fundulus</taxon>
    </lineage>
</organism>